<dbReference type="InterPro" id="IPR013783">
    <property type="entry name" value="Ig-like_fold"/>
</dbReference>
<dbReference type="EMBL" id="KZ999123">
    <property type="protein sequence ID" value="RKO85392.1"/>
    <property type="molecule type" value="Genomic_DNA"/>
</dbReference>
<feature type="compositionally biased region" description="Gly residues" evidence="2">
    <location>
        <begin position="53"/>
        <end position="63"/>
    </location>
</feature>
<dbReference type="AlphaFoldDB" id="A0A4P9W175"/>
<feature type="domain" description="Fibronectin type-III" evidence="3">
    <location>
        <begin position="229"/>
        <end position="338"/>
    </location>
</feature>
<proteinExistence type="predicted"/>
<keyword evidence="5" id="KW-1185">Reference proteome</keyword>
<accession>A0A4P9W175</accession>
<dbReference type="InterPro" id="IPR036116">
    <property type="entry name" value="FN3_sf"/>
</dbReference>
<dbReference type="SMART" id="SM00060">
    <property type="entry name" value="FN3"/>
    <property type="match status" value="1"/>
</dbReference>
<dbReference type="PANTHER" id="PTHR13817">
    <property type="entry name" value="TITIN"/>
    <property type="match status" value="1"/>
</dbReference>
<sequence length="578" mass="60837">MVDNVRHLPVELDCAPRKEPVDARRFASEESVGSGRRENGDGEGGGVREEGQRMGGETVGGGEPAAEMAGPPSREASESGREVQGVAVAVVVEPVQKMVRIVGLEAGRYYFFQLVAGHEDVDGPPTPIEGILVDALPTAPPKPSVAITPGRRAISVLIQHEPATGGSKALRYKVYHSNDASMQEHFLVAEIDVAAAAAETNGDGPLAFDYDAPQIAVPHYFRVAAVNLMGEGPSSVPSEEAFIVQISTTVSTEGQSEVESYVVIVHRESTSDPETLPLKTEQLLVPATAPSGPAEMVHTIDNLTPGMAYRFQVEAVNRVGRSEPSENSDRINFDVLIPVPDRLTAEILSPTSVRLVMPTVPASSNVPIVGYRVASEGAHGPVPQIEAAVIPTIQRELLVDGLVPEGVFSPPVFVPLAGECAACGEGDRCLARSIMKRQITPPPPLAAIPIPPSPPPTPRAPSRSEDLPPLSETQDTTPEPAPLTKTASRSSTLSMNQKVVNMHNGMPANHDPVVATPDAGAAVDEKVVVQPAPSPVLVAHPQPQPPSGSHAARQDAPGEKGGKGAAAKLRMSKTRLNR</sequence>
<name>A0A4P9W175_9FUNG</name>
<gene>
    <name evidence="4" type="ORF">BDK51DRAFT_48057</name>
</gene>
<evidence type="ECO:0000256" key="1">
    <source>
        <dbReference type="ARBA" id="ARBA00022737"/>
    </source>
</evidence>
<dbReference type="OrthoDB" id="2123794at2759"/>
<feature type="compositionally biased region" description="Basic and acidic residues" evidence="2">
    <location>
        <begin position="35"/>
        <end position="52"/>
    </location>
</feature>
<feature type="region of interest" description="Disordered" evidence="2">
    <location>
        <begin position="521"/>
        <end position="578"/>
    </location>
</feature>
<dbReference type="InterPro" id="IPR050964">
    <property type="entry name" value="Striated_Muscle_Regulatory"/>
</dbReference>
<organism evidence="4 5">
    <name type="scientific">Blyttiomyces helicus</name>
    <dbReference type="NCBI Taxonomy" id="388810"/>
    <lineage>
        <taxon>Eukaryota</taxon>
        <taxon>Fungi</taxon>
        <taxon>Fungi incertae sedis</taxon>
        <taxon>Chytridiomycota</taxon>
        <taxon>Chytridiomycota incertae sedis</taxon>
        <taxon>Chytridiomycetes</taxon>
        <taxon>Chytridiomycetes incertae sedis</taxon>
        <taxon>Blyttiomyces</taxon>
    </lineage>
</organism>
<evidence type="ECO:0000313" key="5">
    <source>
        <dbReference type="Proteomes" id="UP000269721"/>
    </source>
</evidence>
<dbReference type="PANTHER" id="PTHR13817:SF73">
    <property type="entry name" value="FIBRONECTIN TYPE-III DOMAIN-CONTAINING PROTEIN"/>
    <property type="match status" value="1"/>
</dbReference>
<dbReference type="PROSITE" id="PS50853">
    <property type="entry name" value="FN3"/>
    <property type="match status" value="1"/>
</dbReference>
<dbReference type="SUPFAM" id="SSF49265">
    <property type="entry name" value="Fibronectin type III"/>
    <property type="match status" value="2"/>
</dbReference>
<feature type="compositionally biased region" description="Basic and acidic residues" evidence="2">
    <location>
        <begin position="552"/>
        <end position="562"/>
    </location>
</feature>
<keyword evidence="1" id="KW-0677">Repeat</keyword>
<evidence type="ECO:0000259" key="3">
    <source>
        <dbReference type="PROSITE" id="PS50853"/>
    </source>
</evidence>
<feature type="region of interest" description="Disordered" evidence="2">
    <location>
        <begin position="1"/>
        <end position="81"/>
    </location>
</feature>
<dbReference type="CDD" id="cd00063">
    <property type="entry name" value="FN3"/>
    <property type="match status" value="1"/>
</dbReference>
<dbReference type="Pfam" id="PF00041">
    <property type="entry name" value="fn3"/>
    <property type="match status" value="1"/>
</dbReference>
<protein>
    <recommendedName>
        <fullName evidence="3">Fibronectin type-III domain-containing protein</fullName>
    </recommendedName>
</protein>
<feature type="compositionally biased region" description="Pro residues" evidence="2">
    <location>
        <begin position="441"/>
        <end position="459"/>
    </location>
</feature>
<dbReference type="Gene3D" id="2.60.40.10">
    <property type="entry name" value="Immunoglobulins"/>
    <property type="match status" value="2"/>
</dbReference>
<evidence type="ECO:0000313" key="4">
    <source>
        <dbReference type="EMBL" id="RKO85392.1"/>
    </source>
</evidence>
<feature type="region of interest" description="Disordered" evidence="2">
    <location>
        <begin position="441"/>
        <end position="492"/>
    </location>
</feature>
<dbReference type="Proteomes" id="UP000269721">
    <property type="component" value="Unassembled WGS sequence"/>
</dbReference>
<evidence type="ECO:0000256" key="2">
    <source>
        <dbReference type="SAM" id="MobiDB-lite"/>
    </source>
</evidence>
<feature type="compositionally biased region" description="Basic and acidic residues" evidence="2">
    <location>
        <begin position="1"/>
        <end position="28"/>
    </location>
</feature>
<dbReference type="InterPro" id="IPR003961">
    <property type="entry name" value="FN3_dom"/>
</dbReference>
<reference evidence="5" key="1">
    <citation type="journal article" date="2018" name="Nat. Microbiol.">
        <title>Leveraging single-cell genomics to expand the fungal tree of life.</title>
        <authorList>
            <person name="Ahrendt S.R."/>
            <person name="Quandt C.A."/>
            <person name="Ciobanu D."/>
            <person name="Clum A."/>
            <person name="Salamov A."/>
            <person name="Andreopoulos B."/>
            <person name="Cheng J.F."/>
            <person name="Woyke T."/>
            <person name="Pelin A."/>
            <person name="Henrissat B."/>
            <person name="Reynolds N.K."/>
            <person name="Benny G.L."/>
            <person name="Smith M.E."/>
            <person name="James T.Y."/>
            <person name="Grigoriev I.V."/>
        </authorList>
    </citation>
    <scope>NUCLEOTIDE SEQUENCE [LARGE SCALE GENOMIC DNA]</scope>
</reference>